<proteinExistence type="inferred from homology"/>
<comment type="pathway">
    <text evidence="3">tRNA modification; 5-methoxycarbonylmethyl-2-thiouridine-tRNA biosynthesis.</text>
</comment>
<reference evidence="10" key="1">
    <citation type="submission" date="2022-01" db="EMBL/GenBank/DDBJ databases">
        <title>Comparative genomics reveals a dynamic genome evolution in the ectomycorrhizal milk-cap (Lactarius) mushrooms.</title>
        <authorList>
            <consortium name="DOE Joint Genome Institute"/>
            <person name="Lebreton A."/>
            <person name="Tang N."/>
            <person name="Kuo A."/>
            <person name="LaButti K."/>
            <person name="Drula E."/>
            <person name="Barry K."/>
            <person name="Clum A."/>
            <person name="Lipzen A."/>
            <person name="Mousain D."/>
            <person name="Ng V."/>
            <person name="Wang R."/>
            <person name="Wang X."/>
            <person name="Dai Y."/>
            <person name="Henrissat B."/>
            <person name="Grigoriev I.V."/>
            <person name="Guerin-Laguette A."/>
            <person name="Yu F."/>
            <person name="Martin F.M."/>
        </authorList>
    </citation>
    <scope>NUCLEOTIDE SEQUENCE</scope>
    <source>
        <strain evidence="10">QP</strain>
    </source>
</reference>
<feature type="region of interest" description="Disordered" evidence="9">
    <location>
        <begin position="403"/>
        <end position="423"/>
    </location>
</feature>
<keyword evidence="6" id="KW-0963">Cytoplasm</keyword>
<keyword evidence="11" id="KW-1185">Reference proteome</keyword>
<evidence type="ECO:0000256" key="3">
    <source>
        <dbReference type="ARBA" id="ARBA00005043"/>
    </source>
</evidence>
<dbReference type="Gene3D" id="3.40.50.300">
    <property type="entry name" value="P-loop containing nucleotide triphosphate hydrolases"/>
    <property type="match status" value="1"/>
</dbReference>
<organism evidence="10 11">
    <name type="scientific">Lactarius akahatsu</name>
    <dbReference type="NCBI Taxonomy" id="416441"/>
    <lineage>
        <taxon>Eukaryota</taxon>
        <taxon>Fungi</taxon>
        <taxon>Dikarya</taxon>
        <taxon>Basidiomycota</taxon>
        <taxon>Agaricomycotina</taxon>
        <taxon>Agaricomycetes</taxon>
        <taxon>Russulales</taxon>
        <taxon>Russulaceae</taxon>
        <taxon>Lactarius</taxon>
    </lineage>
</organism>
<evidence type="ECO:0000256" key="4">
    <source>
        <dbReference type="ARBA" id="ARBA00007573"/>
    </source>
</evidence>
<dbReference type="InterPro" id="IPR027417">
    <property type="entry name" value="P-loop_NTPase"/>
</dbReference>
<evidence type="ECO:0000313" key="10">
    <source>
        <dbReference type="EMBL" id="KAH8988824.1"/>
    </source>
</evidence>
<dbReference type="GO" id="GO:0033588">
    <property type="term" value="C:elongator holoenzyme complex"/>
    <property type="evidence" value="ECO:0007669"/>
    <property type="project" value="InterPro"/>
</dbReference>
<dbReference type="PANTHER" id="PTHR12896">
    <property type="entry name" value="PAX6 NEIGHBOR PROTEIN PAXNEB"/>
    <property type="match status" value="1"/>
</dbReference>
<name>A0AAD4QCG9_9AGAM</name>
<dbReference type="GO" id="GO:0002098">
    <property type="term" value="P:tRNA wobble uridine modification"/>
    <property type="evidence" value="ECO:0007669"/>
    <property type="project" value="InterPro"/>
</dbReference>
<evidence type="ECO:0000256" key="1">
    <source>
        <dbReference type="ARBA" id="ARBA00004123"/>
    </source>
</evidence>
<dbReference type="CDD" id="cd19494">
    <property type="entry name" value="Elp4"/>
    <property type="match status" value="1"/>
</dbReference>
<keyword evidence="7" id="KW-0819">tRNA processing</keyword>
<protein>
    <recommendedName>
        <fullName evidence="5">Elongator complex protein 4</fullName>
    </recommendedName>
</protein>
<dbReference type="GO" id="GO:0005737">
    <property type="term" value="C:cytoplasm"/>
    <property type="evidence" value="ECO:0007669"/>
    <property type="project" value="UniProtKB-SubCell"/>
</dbReference>
<dbReference type="Proteomes" id="UP001201163">
    <property type="component" value="Unassembled WGS sequence"/>
</dbReference>
<keyword evidence="8" id="KW-0539">Nucleus</keyword>
<evidence type="ECO:0000256" key="2">
    <source>
        <dbReference type="ARBA" id="ARBA00004496"/>
    </source>
</evidence>
<accession>A0AAD4QCG9</accession>
<dbReference type="EMBL" id="JAKELL010000040">
    <property type="protein sequence ID" value="KAH8988824.1"/>
    <property type="molecule type" value="Genomic_DNA"/>
</dbReference>
<dbReference type="PANTHER" id="PTHR12896:SF1">
    <property type="entry name" value="ELONGATOR COMPLEX PROTEIN 4"/>
    <property type="match status" value="1"/>
</dbReference>
<comment type="caution">
    <text evidence="10">The sequence shown here is derived from an EMBL/GenBank/DDBJ whole genome shotgun (WGS) entry which is preliminary data.</text>
</comment>
<evidence type="ECO:0000256" key="7">
    <source>
        <dbReference type="ARBA" id="ARBA00022694"/>
    </source>
</evidence>
<evidence type="ECO:0000256" key="6">
    <source>
        <dbReference type="ARBA" id="ARBA00022490"/>
    </source>
</evidence>
<evidence type="ECO:0000256" key="8">
    <source>
        <dbReference type="ARBA" id="ARBA00023242"/>
    </source>
</evidence>
<comment type="similarity">
    <text evidence="4">Belongs to the ELP4 family.</text>
</comment>
<evidence type="ECO:0000256" key="5">
    <source>
        <dbReference type="ARBA" id="ARBA00020265"/>
    </source>
</evidence>
<dbReference type="AlphaFoldDB" id="A0AAD4QCG9"/>
<dbReference type="InterPro" id="IPR008728">
    <property type="entry name" value="Elongator_complex_protein_4"/>
</dbReference>
<comment type="subcellular location">
    <subcellularLocation>
        <location evidence="2">Cytoplasm</location>
    </subcellularLocation>
    <subcellularLocation>
        <location evidence="1">Nucleus</location>
    </subcellularLocation>
</comment>
<evidence type="ECO:0000256" key="9">
    <source>
        <dbReference type="SAM" id="MobiDB-lite"/>
    </source>
</evidence>
<gene>
    <name evidence="10" type="ORF">EDB92DRAFT_1870149</name>
</gene>
<dbReference type="GO" id="GO:0008023">
    <property type="term" value="C:transcription elongation factor complex"/>
    <property type="evidence" value="ECO:0007669"/>
    <property type="project" value="TreeGrafter"/>
</dbReference>
<evidence type="ECO:0000313" key="11">
    <source>
        <dbReference type="Proteomes" id="UP001201163"/>
    </source>
</evidence>
<sequence>MSTFRRKTSSKPVDLLAGTRASSFSSYTVFTSSGIASLDDILGGGLPLSCSLLVIAPDTHSSYGELVQKYFISQGLVSGQKVYVVDEEPEQFVSKCMWPSNGAPSTAVRTVEDNDDNDETDHEPKVTIAWRYEHLKRFQTTVSTSQSSADDFCQAFDLTQRIPGPFLDQATKSSQLVLLNASRDSKGLIDVIAESLGASSQDVVPIRICIPLLGSPGWGDLQPKDVLYFAYSLRTLLRRYPHACASVSLPPNMSGDNWGGRGWLNKLSWLFDASVTLAGFSDPSLSLTFPSHHGSVRVHGLPTPHSLIPASDRSSTLRGISFVSGWTGGGENNLAFKCTRKRFVIETHHLDVEGGVGERRTTPAGIVGGDAEGIRREKKSERNELSVGVGTAGRAAMKVELEEEGRRDMEAAAAGVPERRRGRGKKVTFWGERAGRELGW</sequence>
<dbReference type="Pfam" id="PF05625">
    <property type="entry name" value="PAXNEB"/>
    <property type="match status" value="1"/>
</dbReference>